<protein>
    <submittedName>
        <fullName evidence="2">Uncharacterized protein</fullName>
    </submittedName>
</protein>
<keyword evidence="1" id="KW-1133">Transmembrane helix</keyword>
<keyword evidence="1" id="KW-0472">Membrane</keyword>
<sequence>MASLGNALVNKILGHSEAEKAFRPWWDNLEDFLVYGLVMLGLIVAPTAIINGTPLDCNFCTEDGCKDYFERTNTSHRDAEPPDYNFWWVKKYCTMTAVDGFILYFPIFQAGLKLEAFYSLIQKDIEETQEDFSSTNQDVEESINNKTAIEVLHSFSSSSNFFVCYLVRTVIETVVASLLLAWLIFMGFPSMQRDEFIHCNVHGYHYECAGHPQEFYVYVLLVTVAILVVYLFCCLYNFVWLLMPQLGSLSRVMSKYRTMLRKRYDGNEDTTILGELHWIYFNNRDLKLLLDLLATSSGVSQSISLLTLFDQSLRQKCVASHLKIHRDGSRATVEVHEAEAIRDLFSKMKDLSCIYTVQIHPPTINSSVQALKFSSNKSFKEYATDIEMQPLDHSREVRTATFTDLNEGQEYIFRVSTLVNGHPIAKKILQ</sequence>
<evidence type="ECO:0000256" key="1">
    <source>
        <dbReference type="SAM" id="Phobius"/>
    </source>
</evidence>
<keyword evidence="1" id="KW-0812">Transmembrane</keyword>
<organism evidence="2">
    <name type="scientific">Lepeophtheirus salmonis</name>
    <name type="common">Salmon louse</name>
    <name type="synonym">Caligus salmonis</name>
    <dbReference type="NCBI Taxonomy" id="72036"/>
    <lineage>
        <taxon>Eukaryota</taxon>
        <taxon>Metazoa</taxon>
        <taxon>Ecdysozoa</taxon>
        <taxon>Arthropoda</taxon>
        <taxon>Crustacea</taxon>
        <taxon>Multicrustacea</taxon>
        <taxon>Hexanauplia</taxon>
        <taxon>Copepoda</taxon>
        <taxon>Siphonostomatoida</taxon>
        <taxon>Caligidae</taxon>
        <taxon>Lepeophtheirus</taxon>
    </lineage>
</organism>
<evidence type="ECO:0000313" key="2">
    <source>
        <dbReference type="EMBL" id="CDW34474.1"/>
    </source>
</evidence>
<name>A0A0K2U8A2_LEPSM</name>
<dbReference type="OrthoDB" id="10412064at2759"/>
<dbReference type="AlphaFoldDB" id="A0A0K2U8A2"/>
<dbReference type="EMBL" id="HACA01017113">
    <property type="protein sequence ID" value="CDW34474.1"/>
    <property type="molecule type" value="Transcribed_RNA"/>
</dbReference>
<accession>A0A0K2U8A2</accession>
<feature type="transmembrane region" description="Helical" evidence="1">
    <location>
        <begin position="215"/>
        <end position="243"/>
    </location>
</feature>
<reference evidence="2" key="1">
    <citation type="submission" date="2014-05" db="EMBL/GenBank/DDBJ databases">
        <authorList>
            <person name="Chronopoulou M."/>
        </authorList>
    </citation>
    <scope>NUCLEOTIDE SEQUENCE</scope>
    <source>
        <tissue evidence="2">Whole organism</tissue>
    </source>
</reference>
<feature type="transmembrane region" description="Helical" evidence="1">
    <location>
        <begin position="32"/>
        <end position="50"/>
    </location>
</feature>
<proteinExistence type="predicted"/>
<feature type="transmembrane region" description="Helical" evidence="1">
    <location>
        <begin position="162"/>
        <end position="185"/>
    </location>
</feature>